<dbReference type="Pfam" id="PF07282">
    <property type="entry name" value="Cas12f1-like_TNB"/>
    <property type="match status" value="1"/>
</dbReference>
<accession>A0A806T4Z1</accession>
<dbReference type="Proteomes" id="UP000016629">
    <property type="component" value="Chromosome"/>
</dbReference>
<sequence length="414" mass="49183">MQQTLTAKIRLYPTHEQIALFKAVTKEYQRLCNIVSQWYFDGYFNANQKVFQKDMYHYLRNESPKLNSQMVQSTYRTVKARYDTVRTQLYQHPYRYDTGLIDEKTGKHIWESIPRTLEWLWKPIHFKRPQADYVHGSNYSFVKERTMISLNVLGKRIKVPFKADYLEDLFATNAKLGTAKLVQLKKHWFLHVPVTIEVNEWKKICNQHIVGIDRGLRQIMTIYDEQGRTKFFNGKRVAYQRKKYAHLRKQLQAAGTKSAKRHLKRLAGRENRWMEDVNHRLSKTLVQHYGENTLFVLEVLTNVSFDEKNQSTRDRNRDLHSWSFYDLQVKLTYKAQAKQSQVLMVSAKYTSQRCPKCGQIRKENRNHALHRYDCAYCGFRTNDDRVGAMNLYELGKQYLAGNERPKFELNNVAD</sequence>
<dbReference type="InterPro" id="IPR001959">
    <property type="entry name" value="Transposase"/>
</dbReference>
<keyword evidence="4" id="KW-0238">DNA-binding</keyword>
<evidence type="ECO:0000256" key="2">
    <source>
        <dbReference type="ARBA" id="ARBA00011044"/>
    </source>
</evidence>
<protein>
    <submittedName>
        <fullName evidence="8">Transposase</fullName>
    </submittedName>
</protein>
<dbReference type="GO" id="GO:0032196">
    <property type="term" value="P:transposition"/>
    <property type="evidence" value="ECO:0007669"/>
    <property type="project" value="UniProtKB-KW"/>
</dbReference>
<gene>
    <name evidence="8" type="ORF">N573_005205</name>
</gene>
<evidence type="ECO:0000313" key="9">
    <source>
        <dbReference type="Proteomes" id="UP000016629"/>
    </source>
</evidence>
<dbReference type="Pfam" id="PF01385">
    <property type="entry name" value="OrfB_IS605"/>
    <property type="match status" value="1"/>
</dbReference>
<feature type="domain" description="Probable transposase IS891/IS1136/IS1341" evidence="6">
    <location>
        <begin position="191"/>
        <end position="294"/>
    </location>
</feature>
<dbReference type="InterPro" id="IPR051399">
    <property type="entry name" value="RNA-guided_DNA_endo/Transpos"/>
</dbReference>
<dbReference type="NCBIfam" id="TIGR01766">
    <property type="entry name" value="IS200/IS605 family accessory protein TnpB-like domain"/>
    <property type="match status" value="1"/>
</dbReference>
<reference evidence="8 9" key="2">
    <citation type="journal article" name="FEMS Microbiol. Lett.">
        <title>Lactobacillus fermentum 3872 genome sequencing reveals plasmid and chromosomal genes potentially involved in a probiotic activity.</title>
        <authorList>
            <person name="Lehri B."/>
            <person name="Seddon A.M."/>
            <person name="Karlyshev A.V."/>
        </authorList>
    </citation>
    <scope>NUCLEOTIDE SEQUENCE [LARGE SCALE GENOMIC DNA]</scope>
    <source>
        <strain evidence="8 9">3872</strain>
    </source>
</reference>
<evidence type="ECO:0000313" key="8">
    <source>
        <dbReference type="EMBL" id="AKM51135.1"/>
    </source>
</evidence>
<evidence type="ECO:0000256" key="1">
    <source>
        <dbReference type="ARBA" id="ARBA00008761"/>
    </source>
</evidence>
<evidence type="ECO:0000259" key="7">
    <source>
        <dbReference type="Pfam" id="PF07282"/>
    </source>
</evidence>
<keyword evidence="3" id="KW-0815">Transposition</keyword>
<proteinExistence type="inferred from homology"/>
<dbReference type="GO" id="GO:0003677">
    <property type="term" value="F:DNA binding"/>
    <property type="evidence" value="ECO:0007669"/>
    <property type="project" value="UniProtKB-KW"/>
</dbReference>
<dbReference type="PANTHER" id="PTHR30405:SF11">
    <property type="entry name" value="RNA-GUIDED DNA ENDONUCLEASE RV2885C-RELATED"/>
    <property type="match status" value="1"/>
</dbReference>
<evidence type="ECO:0000256" key="4">
    <source>
        <dbReference type="ARBA" id="ARBA00023125"/>
    </source>
</evidence>
<dbReference type="EMBL" id="CP011536">
    <property type="protein sequence ID" value="AKM51135.1"/>
    <property type="molecule type" value="Genomic_DNA"/>
</dbReference>
<evidence type="ECO:0000259" key="6">
    <source>
        <dbReference type="Pfam" id="PF01385"/>
    </source>
</evidence>
<evidence type="ECO:0000256" key="3">
    <source>
        <dbReference type="ARBA" id="ARBA00022578"/>
    </source>
</evidence>
<name>A0A806T4Z1_LIMFE</name>
<organism evidence="8 9">
    <name type="scientific">Limosilactobacillus fermentum 3872</name>
    <dbReference type="NCBI Taxonomy" id="1381124"/>
    <lineage>
        <taxon>Bacteria</taxon>
        <taxon>Bacillati</taxon>
        <taxon>Bacillota</taxon>
        <taxon>Bacilli</taxon>
        <taxon>Lactobacillales</taxon>
        <taxon>Lactobacillaceae</taxon>
        <taxon>Limosilactobacillus</taxon>
    </lineage>
</organism>
<dbReference type="RefSeq" id="WP_003685058.1">
    <property type="nucleotide sequence ID" value="NZ_CP011536.1"/>
</dbReference>
<keyword evidence="5" id="KW-0233">DNA recombination</keyword>
<dbReference type="NCBIfam" id="NF040570">
    <property type="entry name" value="guided_TnpB"/>
    <property type="match status" value="1"/>
</dbReference>
<dbReference type="InterPro" id="IPR010095">
    <property type="entry name" value="Cas12f1-like_TNB"/>
</dbReference>
<reference evidence="8 9" key="1">
    <citation type="journal article" date="2013" name="Genome Announc.">
        <title>Draft Genome Sequence of Lactobacillus fermentum Strain 3872.</title>
        <authorList>
            <person name="Karlyshev A.V."/>
            <person name="Raju K."/>
            <person name="Abramov V.M."/>
        </authorList>
    </citation>
    <scope>NUCLEOTIDE SEQUENCE [LARGE SCALE GENOMIC DNA]</scope>
    <source>
        <strain evidence="8 9">3872</strain>
    </source>
</reference>
<dbReference type="GO" id="GO:0006310">
    <property type="term" value="P:DNA recombination"/>
    <property type="evidence" value="ECO:0007669"/>
    <property type="project" value="UniProtKB-KW"/>
</dbReference>
<dbReference type="PANTHER" id="PTHR30405">
    <property type="entry name" value="TRANSPOSASE"/>
    <property type="match status" value="1"/>
</dbReference>
<evidence type="ECO:0000256" key="5">
    <source>
        <dbReference type="ARBA" id="ARBA00023172"/>
    </source>
</evidence>
<dbReference type="AlphaFoldDB" id="A0A806T4Z1"/>
<comment type="similarity">
    <text evidence="1">In the C-terminal section; belongs to the transposase 35 family.</text>
</comment>
<feature type="domain" description="Cas12f1-like TNB" evidence="7">
    <location>
        <begin position="324"/>
        <end position="391"/>
    </location>
</feature>
<comment type="similarity">
    <text evidence="2">In the N-terminal section; belongs to the transposase 2 family.</text>
</comment>